<evidence type="ECO:0000313" key="2">
    <source>
        <dbReference type="EMBL" id="CUG93768.1"/>
    </source>
</evidence>
<protein>
    <submittedName>
        <fullName evidence="2">Uncharacterized protein</fullName>
    </submittedName>
</protein>
<evidence type="ECO:0000313" key="3">
    <source>
        <dbReference type="Proteomes" id="UP000051952"/>
    </source>
</evidence>
<dbReference type="EMBL" id="CYKH01002193">
    <property type="protein sequence ID" value="CUG93768.1"/>
    <property type="molecule type" value="Genomic_DNA"/>
</dbReference>
<feature type="region of interest" description="Disordered" evidence="1">
    <location>
        <begin position="640"/>
        <end position="674"/>
    </location>
</feature>
<sequence>MAHYGSPLDESQESYSNGDVVTFLHRAGERYKEHLELLRRQRIEEERRLGPGIPRVSPFAHEWSATTTRKSEAVENRLMRLHQKRQEKLESARERSVQDRAAKEMEEVQQRLHLTEMGKGHTHRDPIAVTERFLDDHRKNIKRLTQESIQRELQTMQPGPQVTALAATQHTAERKKGLSIHDHLMNVERERRQRLYDAVEKKNEPVHTFHPNITRRAQEAGGDAKVEDRLYQVGRSAPVYDETYERECTFRPRTNQAYAFVDPLQDLSVHERLSSNARVQPRTEEKEASRDPVLSMSFKPKISKKSEKIVAQKREKLQGTPAAGRSPTSRLNEQQTLSSAAVTDEVDDAFTFKPMINRRSAALYAKKVKGVMATNQSFNDVSTQSAHHFNKHHMGAAPPNPRKLTPQEMLWNLKAQEKEKFLEGLKRDLEAREVEECSFTPNASSVRPPTNSSDTFEPDVFAERENLWVLHRERQLEQLKNDLDQRSLEECTFHPVVHDEVPIVSSSVPNAVGFEQHLKRQQEARSRRAEDERRSTTPAARSRSGPTIPKPFLLGPERERHRIARESDSITALRPPLSFDEWSHMRRELDDAPEEFYDDAPHAPQPTPYRHHHPASHQPVQYVSDYRSDDETTFIVRKPHRNHYGAETPNSARGSRGGKRAEKKKNALRPPLSFDEWSHMRRELDDAPEEFYDDAPQPTPTPYRHHPAPHQPAQYVTEYRSDDETTFIVRKPQRNHYGAGAPNSARGSRGGKRAELSLS</sequence>
<dbReference type="VEuPathDB" id="TriTrypDB:BSAL_44680"/>
<feature type="compositionally biased region" description="Basic residues" evidence="1">
    <location>
        <begin position="656"/>
        <end position="667"/>
    </location>
</feature>
<accession>A0A0S4JTQ5</accession>
<dbReference type="Proteomes" id="UP000051952">
    <property type="component" value="Unassembled WGS sequence"/>
</dbReference>
<reference evidence="3" key="1">
    <citation type="submission" date="2015-09" db="EMBL/GenBank/DDBJ databases">
        <authorList>
            <consortium name="Pathogen Informatics"/>
        </authorList>
    </citation>
    <scope>NUCLEOTIDE SEQUENCE [LARGE SCALE GENOMIC DNA]</scope>
    <source>
        <strain evidence="3">Lake Konstanz</strain>
    </source>
</reference>
<dbReference type="AlphaFoldDB" id="A0A0S4JTQ5"/>
<dbReference type="PANTHER" id="PTHR37028">
    <property type="entry name" value="UNNAMED PRODUCT-RELATED"/>
    <property type="match status" value="1"/>
</dbReference>
<organism evidence="2 3">
    <name type="scientific">Bodo saltans</name>
    <name type="common">Flagellated protozoan</name>
    <dbReference type="NCBI Taxonomy" id="75058"/>
    <lineage>
        <taxon>Eukaryota</taxon>
        <taxon>Discoba</taxon>
        <taxon>Euglenozoa</taxon>
        <taxon>Kinetoplastea</taxon>
        <taxon>Metakinetoplastina</taxon>
        <taxon>Eubodonida</taxon>
        <taxon>Bodonidae</taxon>
        <taxon>Bodo</taxon>
    </lineage>
</organism>
<feature type="region of interest" description="Disordered" evidence="1">
    <location>
        <begin position="314"/>
        <end position="339"/>
    </location>
</feature>
<dbReference type="OMA" id="WRKPLRY"/>
<dbReference type="PANTHER" id="PTHR37028:SF9">
    <property type="entry name" value="NUCLEAR PROTEIN MDM1"/>
    <property type="match status" value="1"/>
</dbReference>
<feature type="region of interest" description="Disordered" evidence="1">
    <location>
        <begin position="595"/>
        <end position="617"/>
    </location>
</feature>
<feature type="compositionally biased region" description="Polar residues" evidence="1">
    <location>
        <begin position="326"/>
        <end position="339"/>
    </location>
</feature>
<feature type="compositionally biased region" description="Basic and acidic residues" evidence="1">
    <location>
        <begin position="518"/>
        <end position="535"/>
    </location>
</feature>
<evidence type="ECO:0000256" key="1">
    <source>
        <dbReference type="SAM" id="MobiDB-lite"/>
    </source>
</evidence>
<feature type="compositionally biased region" description="Basic and acidic residues" evidence="1">
    <location>
        <begin position="281"/>
        <end position="290"/>
    </location>
</feature>
<feature type="region of interest" description="Disordered" evidence="1">
    <location>
        <begin position="274"/>
        <end position="299"/>
    </location>
</feature>
<feature type="region of interest" description="Disordered" evidence="1">
    <location>
        <begin position="518"/>
        <end position="558"/>
    </location>
</feature>
<feature type="region of interest" description="Disordered" evidence="1">
    <location>
        <begin position="729"/>
        <end position="759"/>
    </location>
</feature>
<keyword evidence="3" id="KW-1185">Reference proteome</keyword>
<dbReference type="OrthoDB" id="273140at2759"/>
<feature type="region of interest" description="Disordered" evidence="1">
    <location>
        <begin position="690"/>
        <end position="710"/>
    </location>
</feature>
<gene>
    <name evidence="2" type="ORF">BSAL_44680</name>
</gene>
<name>A0A0S4JTQ5_BODSA</name>
<proteinExistence type="predicted"/>